<evidence type="ECO:0000313" key="1">
    <source>
        <dbReference type="EMBL" id="EUA65724.1"/>
    </source>
</evidence>
<organism evidence="1">
    <name type="scientific">Mycobacterium xenopi 4042</name>
    <dbReference type="NCBI Taxonomy" id="1299334"/>
    <lineage>
        <taxon>Bacteria</taxon>
        <taxon>Bacillati</taxon>
        <taxon>Actinomycetota</taxon>
        <taxon>Actinomycetes</taxon>
        <taxon>Mycobacteriales</taxon>
        <taxon>Mycobacteriaceae</taxon>
        <taxon>Mycobacterium</taxon>
    </lineage>
</organism>
<dbReference type="EC" id="4.6.1.1" evidence="1"/>
<accession>X8DBI9</accession>
<comment type="caution">
    <text evidence="1">The sequence shown here is derived from an EMBL/GenBank/DDBJ whole genome shotgun (WGS) entry which is preliminary data.</text>
</comment>
<gene>
    <name evidence="1" type="ORF">I553_8106</name>
</gene>
<proteinExistence type="predicted"/>
<reference evidence="1" key="1">
    <citation type="submission" date="2014-01" db="EMBL/GenBank/DDBJ databases">
        <authorList>
            <person name="Brown-Elliot B."/>
            <person name="Wallace R."/>
            <person name="Lenaerts A."/>
            <person name="Ordway D."/>
            <person name="DeGroote M.A."/>
            <person name="Parker T."/>
            <person name="Sizemore C."/>
            <person name="Tallon L.J."/>
            <person name="Sadzewicz L.K."/>
            <person name="Sengamalay N."/>
            <person name="Fraser C.M."/>
            <person name="Hine E."/>
            <person name="Shefchek K.A."/>
            <person name="Das S.P."/>
            <person name="Tettelin H."/>
        </authorList>
    </citation>
    <scope>NUCLEOTIDE SEQUENCE [LARGE SCALE GENOMIC DNA]</scope>
    <source>
        <strain evidence="1">4042</strain>
    </source>
</reference>
<dbReference type="EMBL" id="JAOB01000026">
    <property type="protein sequence ID" value="EUA65724.1"/>
    <property type="molecule type" value="Genomic_DNA"/>
</dbReference>
<protein>
    <submittedName>
        <fullName evidence="1">Adenylate cyclase domain protein</fullName>
        <ecNumber evidence="1">4.6.1.1</ecNumber>
    </submittedName>
</protein>
<dbReference type="GO" id="GO:0004016">
    <property type="term" value="F:adenylate cyclase activity"/>
    <property type="evidence" value="ECO:0007669"/>
    <property type="project" value="UniProtKB-EC"/>
</dbReference>
<sequence>MPAGPDCRTEVRAPLAARDGDDEVPRSWSTWCARSCATARWLRSRGSPPSARCA</sequence>
<dbReference type="AlphaFoldDB" id="X8DBI9"/>
<name>X8DBI9_MYCXE</name>
<keyword evidence="1" id="KW-0456">Lyase</keyword>